<sequence>MAARPATARLNRIALWLVLAPLMCWLLAMALTIALGGLGCTIDEGSTHACRLLGLKLDNFAYSVGLFAAWGGLIVLPLSAGFALLWGGVRLMLALALPKDTSRNAPPKDR</sequence>
<dbReference type="AlphaFoldDB" id="A0A285JHR0"/>
<keyword evidence="1" id="KW-0812">Transmembrane</keyword>
<keyword evidence="1" id="KW-1133">Transmembrane helix</keyword>
<evidence type="ECO:0000313" key="2">
    <source>
        <dbReference type="EMBL" id="PJE31027.1"/>
    </source>
</evidence>
<dbReference type="Proteomes" id="UP000231655">
    <property type="component" value="Unassembled WGS sequence"/>
</dbReference>
<dbReference type="Proteomes" id="UP000231702">
    <property type="component" value="Unassembled WGS sequence"/>
</dbReference>
<accession>A0A285JHR0</accession>
<dbReference type="OrthoDB" id="5948392at2"/>
<evidence type="ECO:0000313" key="4">
    <source>
        <dbReference type="Proteomes" id="UP000231655"/>
    </source>
</evidence>
<feature type="transmembrane region" description="Helical" evidence="1">
    <location>
        <begin position="60"/>
        <end position="86"/>
    </location>
</feature>
<evidence type="ECO:0000313" key="5">
    <source>
        <dbReference type="Proteomes" id="UP000231702"/>
    </source>
</evidence>
<evidence type="ECO:0000256" key="1">
    <source>
        <dbReference type="SAM" id="Phobius"/>
    </source>
</evidence>
<keyword evidence="1" id="KW-0472">Membrane</keyword>
<gene>
    <name evidence="2" type="ORF">CVM39_04335</name>
    <name evidence="3" type="ORF">SAMN06297129_3643</name>
</gene>
<dbReference type="EMBL" id="OBEA01000008">
    <property type="protein sequence ID" value="SNY58916.1"/>
    <property type="molecule type" value="Genomic_DNA"/>
</dbReference>
<keyword evidence="5" id="KW-1185">Reference proteome</keyword>
<organism evidence="3 4">
    <name type="scientific">Pseudooceanicola antarcticus</name>
    <dbReference type="NCBI Taxonomy" id="1247613"/>
    <lineage>
        <taxon>Bacteria</taxon>
        <taxon>Pseudomonadati</taxon>
        <taxon>Pseudomonadota</taxon>
        <taxon>Alphaproteobacteria</taxon>
        <taxon>Rhodobacterales</taxon>
        <taxon>Paracoccaceae</taxon>
        <taxon>Pseudooceanicola</taxon>
    </lineage>
</organism>
<proteinExistence type="predicted"/>
<dbReference type="EMBL" id="PGTD01000011">
    <property type="protein sequence ID" value="PJE31027.1"/>
    <property type="molecule type" value="Genomic_DNA"/>
</dbReference>
<dbReference type="RefSeq" id="WP_097147329.1">
    <property type="nucleotide sequence ID" value="NZ_OBEA01000008.1"/>
</dbReference>
<reference evidence="3 4" key="1">
    <citation type="submission" date="2017-09" db="EMBL/GenBank/DDBJ databases">
        <authorList>
            <person name="Ehlers B."/>
            <person name="Leendertz F.H."/>
        </authorList>
    </citation>
    <scope>NUCLEOTIDE SEQUENCE [LARGE SCALE GENOMIC DNA]</scope>
    <source>
        <strain evidence="3 4">CGMCC 1.12662</strain>
    </source>
</reference>
<name>A0A285JHR0_9RHOB</name>
<reference evidence="2 5" key="2">
    <citation type="journal article" date="2018" name="Int. J. Syst. Evol. Microbiol.">
        <title>Pseudooceanicola lipolyticus sp. nov., a marine alphaproteobacterium, reclassification of Oceanicola flagellatus as Pseudooceanicola flagellatus comb. nov. and emended description of the genus Pseudooceanicola.</title>
        <authorList>
            <person name="Huang M.-M."/>
            <person name="Guo L.-L."/>
            <person name="Wu Y.-H."/>
            <person name="Lai Q.-L."/>
            <person name="Shao Z.-Z."/>
            <person name="Wang C.-S."/>
            <person name="Wu M."/>
            <person name="Xu X.-W."/>
        </authorList>
    </citation>
    <scope>NUCLEOTIDE SEQUENCE [LARGE SCALE GENOMIC DNA]</scope>
    <source>
        <strain evidence="2 5">Ar-45</strain>
    </source>
</reference>
<evidence type="ECO:0000313" key="3">
    <source>
        <dbReference type="EMBL" id="SNY58916.1"/>
    </source>
</evidence>
<protein>
    <submittedName>
        <fullName evidence="3">Uncharacterized protein</fullName>
    </submittedName>
</protein>